<dbReference type="Gene3D" id="2.20.130.30">
    <property type="entry name" value="Protein of unknown function DUF2782"/>
    <property type="match status" value="1"/>
</dbReference>
<dbReference type="InterPro" id="IPR021357">
    <property type="entry name" value="DUF2782"/>
</dbReference>
<dbReference type="Pfam" id="PF11191">
    <property type="entry name" value="DUF2782"/>
    <property type="match status" value="1"/>
</dbReference>
<name>A0A6M4GQQ4_9PROT</name>
<dbReference type="KEGG" id="uru:DSM104443_00154"/>
<feature type="region of interest" description="Disordered" evidence="1">
    <location>
        <begin position="15"/>
        <end position="45"/>
    </location>
</feature>
<protein>
    <recommendedName>
        <fullName evidence="5">DUF2782 domain-containing protein</fullName>
    </recommendedName>
</protein>
<dbReference type="AlphaFoldDB" id="A0A6M4GQQ4"/>
<gene>
    <name evidence="3" type="ORF">DSM104443_00154</name>
</gene>
<reference evidence="3 4" key="1">
    <citation type="submission" date="2020-04" db="EMBL/GenBank/DDBJ databases">
        <title>Usitatibacter rugosus gen. nov., sp. nov. and Usitatibacter palustris sp. nov., novel members of Usitatibacteraceae fam. nov. within the order Nitrosomonadales isolated from soil.</title>
        <authorList>
            <person name="Huber K.J."/>
            <person name="Neumann-Schaal M."/>
            <person name="Geppert A."/>
            <person name="Luckner M."/>
            <person name="Wanner G."/>
            <person name="Overmann J."/>
        </authorList>
    </citation>
    <scope>NUCLEOTIDE SEQUENCE [LARGE SCALE GENOMIC DNA]</scope>
    <source>
        <strain evidence="3 4">0125_3</strain>
    </source>
</reference>
<evidence type="ECO:0000313" key="3">
    <source>
        <dbReference type="EMBL" id="QJR09118.1"/>
    </source>
</evidence>
<evidence type="ECO:0000256" key="2">
    <source>
        <dbReference type="SAM" id="SignalP"/>
    </source>
</evidence>
<feature type="compositionally biased region" description="Pro residues" evidence="1">
    <location>
        <begin position="23"/>
        <end position="39"/>
    </location>
</feature>
<dbReference type="Proteomes" id="UP000501534">
    <property type="component" value="Chromosome"/>
</dbReference>
<evidence type="ECO:0008006" key="5">
    <source>
        <dbReference type="Google" id="ProtNLM"/>
    </source>
</evidence>
<feature type="signal peptide" evidence="2">
    <location>
        <begin position="1"/>
        <end position="18"/>
    </location>
</feature>
<evidence type="ECO:0000313" key="4">
    <source>
        <dbReference type="Proteomes" id="UP000501534"/>
    </source>
</evidence>
<proteinExistence type="predicted"/>
<keyword evidence="4" id="KW-1185">Reference proteome</keyword>
<keyword evidence="2" id="KW-0732">Signal</keyword>
<accession>A0A6M4GQQ4</accession>
<feature type="chain" id="PRO_5026734696" description="DUF2782 domain-containing protein" evidence="2">
    <location>
        <begin position="19"/>
        <end position="117"/>
    </location>
</feature>
<dbReference type="EMBL" id="CP053069">
    <property type="protein sequence ID" value="QJR09118.1"/>
    <property type="molecule type" value="Genomic_DNA"/>
</dbReference>
<organism evidence="3 4">
    <name type="scientific">Usitatibacter rugosus</name>
    <dbReference type="NCBI Taxonomy" id="2732067"/>
    <lineage>
        <taxon>Bacteria</taxon>
        <taxon>Pseudomonadati</taxon>
        <taxon>Pseudomonadota</taxon>
        <taxon>Betaproteobacteria</taxon>
        <taxon>Nitrosomonadales</taxon>
        <taxon>Usitatibacteraceae</taxon>
        <taxon>Usitatibacter</taxon>
    </lineage>
</organism>
<sequence>MRFPLAVMLLAATFAAQAQSQPRPTPPGSRPLDEPPPMPAATTPRDLAIAPATATRMDGEDEVTEYRVKGKLYMMKVKPKNGPGYTLMDNKGDGTFTRQDHTLTPNTSVPQWVLLEF</sequence>
<evidence type="ECO:0000256" key="1">
    <source>
        <dbReference type="SAM" id="MobiDB-lite"/>
    </source>
</evidence>
<dbReference type="RefSeq" id="WP_171088816.1">
    <property type="nucleotide sequence ID" value="NZ_CP053069.1"/>
</dbReference>